<gene>
    <name evidence="7" type="ORF">HRJ53_00610</name>
</gene>
<feature type="transmembrane region" description="Helical" evidence="6">
    <location>
        <begin position="168"/>
        <end position="189"/>
    </location>
</feature>
<feature type="transmembrane region" description="Helical" evidence="6">
    <location>
        <begin position="40"/>
        <end position="70"/>
    </location>
</feature>
<dbReference type="InterPro" id="IPR002549">
    <property type="entry name" value="AI-2E-like"/>
</dbReference>
<organism evidence="7 8">
    <name type="scientific">Candidatus Acidiferrum panamense</name>
    <dbReference type="NCBI Taxonomy" id="2741543"/>
    <lineage>
        <taxon>Bacteria</taxon>
        <taxon>Pseudomonadati</taxon>
        <taxon>Acidobacteriota</taxon>
        <taxon>Terriglobia</taxon>
        <taxon>Candidatus Acidiferrales</taxon>
        <taxon>Candidatus Acidiferrum</taxon>
    </lineage>
</organism>
<comment type="subcellular location">
    <subcellularLocation>
        <location evidence="1">Membrane</location>
        <topology evidence="1">Multi-pass membrane protein</topology>
    </subcellularLocation>
</comment>
<dbReference type="Proteomes" id="UP000567293">
    <property type="component" value="Unassembled WGS sequence"/>
</dbReference>
<sequence length="245" mass="25126">PPASIKTWPVIGAPLQSVWSLASTNIATALRTFAPQVKVVVAGLLSASAGIGLTVLQFAFSMVVAGILLANAQAATGAAHSFANRVFGDRGAEFERLASSTIRSVATGILGVAVIQALLAALGFLVAGLPGAGLWAIVFLIAAVLQVGTLILIFAVIYMFAISSVTKAVIFMLWCLIVALLDNVLKPLLLGRGVAVPIAVIFLGAIGGFLALGIIGLFVGAIVLSVGYELFIAWLHRAPGAIQTI</sequence>
<keyword evidence="3 6" id="KW-0812">Transmembrane</keyword>
<evidence type="ECO:0000256" key="3">
    <source>
        <dbReference type="ARBA" id="ARBA00022692"/>
    </source>
</evidence>
<name>A0A7V8SUT8_9BACT</name>
<dbReference type="Pfam" id="PF01594">
    <property type="entry name" value="AI-2E_transport"/>
    <property type="match status" value="1"/>
</dbReference>
<keyword evidence="4 6" id="KW-1133">Transmembrane helix</keyword>
<comment type="similarity">
    <text evidence="2">Belongs to the autoinducer-2 exporter (AI-2E) (TC 2.A.86) family.</text>
</comment>
<feature type="non-terminal residue" evidence="7">
    <location>
        <position position="1"/>
    </location>
</feature>
<evidence type="ECO:0000256" key="4">
    <source>
        <dbReference type="ARBA" id="ARBA00022989"/>
    </source>
</evidence>
<keyword evidence="8" id="KW-1185">Reference proteome</keyword>
<proteinExistence type="inferred from homology"/>
<dbReference type="EMBL" id="JACDQQ010000063">
    <property type="protein sequence ID" value="MBA0083475.1"/>
    <property type="molecule type" value="Genomic_DNA"/>
</dbReference>
<evidence type="ECO:0000256" key="6">
    <source>
        <dbReference type="SAM" id="Phobius"/>
    </source>
</evidence>
<feature type="transmembrane region" description="Helical" evidence="6">
    <location>
        <begin position="105"/>
        <end position="127"/>
    </location>
</feature>
<protein>
    <submittedName>
        <fullName evidence="7">AI-2E family transporter</fullName>
    </submittedName>
</protein>
<reference evidence="7" key="1">
    <citation type="submission" date="2020-06" db="EMBL/GenBank/DDBJ databases">
        <title>Legume-microbial interactions unlock mineral nutrients during tropical forest succession.</title>
        <authorList>
            <person name="Epihov D.Z."/>
        </authorList>
    </citation>
    <scope>NUCLEOTIDE SEQUENCE [LARGE SCALE GENOMIC DNA]</scope>
    <source>
        <strain evidence="7">Pan2503</strain>
    </source>
</reference>
<evidence type="ECO:0000256" key="2">
    <source>
        <dbReference type="ARBA" id="ARBA00009773"/>
    </source>
</evidence>
<feature type="transmembrane region" description="Helical" evidence="6">
    <location>
        <begin position="133"/>
        <end position="161"/>
    </location>
</feature>
<evidence type="ECO:0000256" key="1">
    <source>
        <dbReference type="ARBA" id="ARBA00004141"/>
    </source>
</evidence>
<comment type="caution">
    <text evidence="7">The sequence shown here is derived from an EMBL/GenBank/DDBJ whole genome shotgun (WGS) entry which is preliminary data.</text>
</comment>
<feature type="transmembrane region" description="Helical" evidence="6">
    <location>
        <begin position="195"/>
        <end position="228"/>
    </location>
</feature>
<evidence type="ECO:0000256" key="5">
    <source>
        <dbReference type="ARBA" id="ARBA00023136"/>
    </source>
</evidence>
<evidence type="ECO:0000313" key="8">
    <source>
        <dbReference type="Proteomes" id="UP000567293"/>
    </source>
</evidence>
<accession>A0A7V8SUT8</accession>
<evidence type="ECO:0000313" key="7">
    <source>
        <dbReference type="EMBL" id="MBA0083475.1"/>
    </source>
</evidence>
<dbReference type="GO" id="GO:0016020">
    <property type="term" value="C:membrane"/>
    <property type="evidence" value="ECO:0007669"/>
    <property type="project" value="UniProtKB-SubCell"/>
</dbReference>
<keyword evidence="5 6" id="KW-0472">Membrane</keyword>
<dbReference type="AlphaFoldDB" id="A0A7V8SUT8"/>